<keyword evidence="3 7" id="KW-0547">Nucleotide-binding</keyword>
<evidence type="ECO:0000259" key="8">
    <source>
        <dbReference type="Pfam" id="PF03710"/>
    </source>
</evidence>
<comment type="similarity">
    <text evidence="7">Belongs to the GlnE family.</text>
</comment>
<dbReference type="GO" id="GO:0005829">
    <property type="term" value="C:cytosol"/>
    <property type="evidence" value="ECO:0007669"/>
    <property type="project" value="TreeGrafter"/>
</dbReference>
<evidence type="ECO:0000256" key="2">
    <source>
        <dbReference type="ARBA" id="ARBA00022695"/>
    </source>
</evidence>
<keyword evidence="4 7" id="KW-0067">ATP-binding</keyword>
<dbReference type="InterPro" id="IPR043519">
    <property type="entry name" value="NT_sf"/>
</dbReference>
<dbReference type="HAMAP" id="MF_00802">
    <property type="entry name" value="GlnE"/>
    <property type="match status" value="1"/>
</dbReference>
<reference evidence="10 11" key="1">
    <citation type="submission" date="2018-09" db="EMBL/GenBank/DDBJ databases">
        <title>Zymobacter palmae IAM14233 (=T109) whole genome analysis.</title>
        <authorList>
            <person name="Yanase H."/>
        </authorList>
    </citation>
    <scope>NUCLEOTIDE SEQUENCE [LARGE SCALE GENOMIC DNA]</scope>
    <source>
        <strain evidence="10 11">IAM14233</strain>
    </source>
</reference>
<keyword evidence="1 7" id="KW-0808">Transferase</keyword>
<dbReference type="RefSeq" id="WP_027706177.1">
    <property type="nucleotide sequence ID" value="NZ_AP018933.1"/>
</dbReference>
<dbReference type="InterPro" id="IPR023057">
    <property type="entry name" value="GlnE"/>
</dbReference>
<name>A0A348HHA9_9GAMM</name>
<dbReference type="Proteomes" id="UP000267342">
    <property type="component" value="Chromosome"/>
</dbReference>
<dbReference type="EC" id="2.7.7.89" evidence="7"/>
<dbReference type="FunFam" id="3.30.460.10:FF:000009">
    <property type="entry name" value="Bifunctional glutamine synthetase adenylyltransferase/adenylyl-removing enzyme"/>
    <property type="match status" value="1"/>
</dbReference>
<dbReference type="PANTHER" id="PTHR30621">
    <property type="entry name" value="GLUTAMINE SYNTHETASE ADENYLYLTRANSFERASE"/>
    <property type="match status" value="1"/>
</dbReference>
<keyword evidence="5 7" id="KW-0460">Magnesium</keyword>
<keyword evidence="2 7" id="KW-0548">Nucleotidyltransferase</keyword>
<dbReference type="NCBIfam" id="NF008292">
    <property type="entry name" value="PRK11072.1"/>
    <property type="match status" value="1"/>
</dbReference>
<dbReference type="GO" id="GO:0008882">
    <property type="term" value="F:[glutamate-ammonia-ligase] adenylyltransferase activity"/>
    <property type="evidence" value="ECO:0007669"/>
    <property type="project" value="UniProtKB-UniRule"/>
</dbReference>
<keyword evidence="11" id="KW-1185">Reference proteome</keyword>
<comment type="catalytic activity">
    <reaction evidence="7">
        <text>[glutamine synthetase]-L-tyrosine + ATP = [glutamine synthetase]-O(4)-(5'-adenylyl)-L-tyrosine + diphosphate</text>
        <dbReference type="Rhea" id="RHEA:18589"/>
        <dbReference type="Rhea" id="RHEA-COMP:10660"/>
        <dbReference type="Rhea" id="RHEA-COMP:10661"/>
        <dbReference type="ChEBI" id="CHEBI:30616"/>
        <dbReference type="ChEBI" id="CHEBI:33019"/>
        <dbReference type="ChEBI" id="CHEBI:46858"/>
        <dbReference type="ChEBI" id="CHEBI:83624"/>
        <dbReference type="EC" id="2.7.7.42"/>
    </reaction>
</comment>
<proteinExistence type="inferred from homology"/>
<dbReference type="InterPro" id="IPR013546">
    <property type="entry name" value="PII_UdlTrfase/GS_AdlTrfase"/>
</dbReference>
<dbReference type="EMBL" id="AP018933">
    <property type="protein sequence ID" value="BBG31011.1"/>
    <property type="molecule type" value="Genomic_DNA"/>
</dbReference>
<dbReference type="GO" id="GO:0047388">
    <property type="term" value="F:[glutamine synthetase]-adenylyl-L-tyrosine phosphorylase activity"/>
    <property type="evidence" value="ECO:0007669"/>
    <property type="project" value="UniProtKB-EC"/>
</dbReference>
<accession>A0A348HHA9</accession>
<evidence type="ECO:0000313" key="10">
    <source>
        <dbReference type="EMBL" id="BBG31011.1"/>
    </source>
</evidence>
<comment type="catalytic activity">
    <reaction evidence="7">
        <text>[glutamine synthetase]-O(4)-(5'-adenylyl)-L-tyrosine + phosphate = [glutamine synthetase]-L-tyrosine + ADP</text>
        <dbReference type="Rhea" id="RHEA:43716"/>
        <dbReference type="Rhea" id="RHEA-COMP:10660"/>
        <dbReference type="Rhea" id="RHEA-COMP:10661"/>
        <dbReference type="ChEBI" id="CHEBI:43474"/>
        <dbReference type="ChEBI" id="CHEBI:46858"/>
        <dbReference type="ChEBI" id="CHEBI:83624"/>
        <dbReference type="ChEBI" id="CHEBI:456216"/>
        <dbReference type="EC" id="2.7.7.89"/>
    </reaction>
</comment>
<dbReference type="InterPro" id="IPR005190">
    <property type="entry name" value="GlnE_rpt_dom"/>
</dbReference>
<feature type="region of interest" description="Adenylyl removase" evidence="7">
    <location>
        <begin position="1"/>
        <end position="452"/>
    </location>
</feature>
<feature type="region of interest" description="Adenylyl transferase" evidence="7">
    <location>
        <begin position="458"/>
        <end position="968"/>
    </location>
</feature>
<dbReference type="Gene3D" id="1.20.120.1510">
    <property type="match status" value="1"/>
</dbReference>
<keyword evidence="10" id="KW-0436">Ligase</keyword>
<dbReference type="Gene3D" id="1.20.120.330">
    <property type="entry name" value="Nucleotidyltransferases domain 2"/>
    <property type="match status" value="2"/>
</dbReference>
<dbReference type="Gene3D" id="3.30.460.10">
    <property type="entry name" value="Beta Polymerase, domain 2"/>
    <property type="match status" value="2"/>
</dbReference>
<evidence type="ECO:0000256" key="4">
    <source>
        <dbReference type="ARBA" id="ARBA00022840"/>
    </source>
</evidence>
<feature type="domain" description="Glutamate-ammonia ligase adenylyltransferase repeated" evidence="8">
    <location>
        <begin position="581"/>
        <end position="831"/>
    </location>
</feature>
<evidence type="ECO:0000256" key="1">
    <source>
        <dbReference type="ARBA" id="ARBA00022679"/>
    </source>
</evidence>
<evidence type="ECO:0000259" key="9">
    <source>
        <dbReference type="Pfam" id="PF08335"/>
    </source>
</evidence>
<gene>
    <name evidence="7" type="primary">glnE</name>
    <name evidence="10" type="ORF">ZBT109_2279</name>
</gene>
<feature type="domain" description="PII-uridylyltransferase/Glutamine-synthetase adenylyltransferase" evidence="9">
    <location>
        <begin position="853"/>
        <end position="938"/>
    </location>
</feature>
<dbReference type="FunFam" id="1.20.120.330:FF:000005">
    <property type="entry name" value="Bifunctional glutamine synthetase adenylyltransferase/adenylyl-removing enzyme"/>
    <property type="match status" value="1"/>
</dbReference>
<dbReference type="SUPFAM" id="SSF81301">
    <property type="entry name" value="Nucleotidyltransferase"/>
    <property type="match status" value="2"/>
</dbReference>
<dbReference type="CDD" id="cd05401">
    <property type="entry name" value="NT_GlnE_GlnD_like"/>
    <property type="match status" value="2"/>
</dbReference>
<dbReference type="EC" id="2.7.7.42" evidence="7"/>
<comment type="function">
    <text evidence="7">Involved in the regulation of glutamine synthetase GlnA, a key enzyme in the process to assimilate ammonia. When cellular nitrogen levels are high, the C-terminal adenylyl transferase (AT) inactivates GlnA by covalent transfer of an adenylyl group from ATP to specific tyrosine residue of GlnA, thus reducing its activity. Conversely, when nitrogen levels are low, the N-terminal adenylyl removase (AR) activates GlnA by removing the adenylyl group by phosphorolysis, increasing its activity. The regulatory region of GlnE binds the signal transduction protein PII (GlnB) which indicates the nitrogen status of the cell.</text>
</comment>
<evidence type="ECO:0000256" key="5">
    <source>
        <dbReference type="ARBA" id="ARBA00022842"/>
    </source>
</evidence>
<dbReference type="AlphaFoldDB" id="A0A348HHA9"/>
<dbReference type="OrthoDB" id="9759366at2"/>
<dbReference type="STRING" id="1123510.GCA_000620025_01260"/>
<sequence length="968" mass="108692">MLSTPPSHEVPSTATLFHDAEARLDVHLAACAENARHIALDDEQRQGWLRLLATSRFVDRALSRHPWLLGDPLWVPLDHAAMKADLAQRIARVSDDAGLYCTLREFRHACQLRLLWQQVNQHASAWQVAAGASWLAETVLEQTLGWLEQALSERWGRPQAVDGQVPRLVVLGMGKLGASELNLSSDIDLIMAYSESGDTTGGKRSLSHQEYFTRLGQALIRALDAVTEDGQVFRVDMRLRPFGDGGPLVGSFASLERYYQQHGREWERYALIKARPVAGDIAAGYELLATLRPFIYRRYIDFGVIDALRDMKQRIQREVRRQGREQDIKLGEGGIREVEFIVQAGQLIHGGRHVRLQTPSLRQAMTALVDERLLPAEQVSTLQDDYAWLRTLEHALQAVDDAQTQRLPDDDATRLRVAVMLNAPNWAAVMQSLAQVRQRVHAAFMALITSPDEVEPESDDGSNDSPWQALWEGLLDQPEAEALLQAAGYESPTQAWHYIRTLADGRAVGQMQAIGRERLDRLMPSLLEEVVSIQGHDALARYTQALPHDKVLPRVLALVEAVLRRTAYLALLWENPKARHQLILLCAASPWTAERLARYPVLLDELLDPSLLDTGVTPADLDAELDQTLNRLPLEDEEAQLEALRQFRHAQMLRIAASDLFGLRSLMQVSDALTAVAEVLLRRVLVMARRTLAARHGEPLREDGEPAGFIIVGYGKLGSIELGYDSDLDLVFLHDADPQGTTIGGHRALDNAVFMTRLGQRIIHLLTAMTPSGVLYDVDMRLRPSGNSGLLVSSLTAFEDYQQRQAWLWEQQALVRARAVAGTPTLCERFTQLRHALLSQPRDPELVRQEIVAMREKMLAHHETHGSVKRMKGGLIDIEFMAQYAVLAYGARYPSLVEWTDNVRLLETMATCGILTSEEAQVLHRILIDYRQSVHATALLMDKDVQAQLPALDEHRATVRHIWQRLLE</sequence>
<feature type="domain" description="PII-uridylyltransferase/Glutamine-synthetase adenylyltransferase" evidence="9">
    <location>
        <begin position="309"/>
        <end position="447"/>
    </location>
</feature>
<evidence type="ECO:0000256" key="3">
    <source>
        <dbReference type="ARBA" id="ARBA00022741"/>
    </source>
</evidence>
<keyword evidence="6 7" id="KW-0511">Multifunctional enzyme</keyword>
<dbReference type="GO" id="GO:0016874">
    <property type="term" value="F:ligase activity"/>
    <property type="evidence" value="ECO:0007669"/>
    <property type="project" value="UniProtKB-KW"/>
</dbReference>
<dbReference type="PANTHER" id="PTHR30621:SF0">
    <property type="entry name" value="BIFUNCTIONAL GLUTAMINE SYNTHETASE ADENYLYLTRANSFERASE_ADENYLYL-REMOVING ENZYME"/>
    <property type="match status" value="1"/>
</dbReference>
<protein>
    <recommendedName>
        <fullName evidence="7">Bifunctional glutamine synthetase adenylyltransferase/adenylyl-removing enzyme</fullName>
    </recommendedName>
    <alternativeName>
        <fullName evidence="7">ATP:glutamine synthetase adenylyltransferase</fullName>
    </alternativeName>
    <alternativeName>
        <fullName evidence="7">ATase</fullName>
    </alternativeName>
    <domain>
        <recommendedName>
            <fullName evidence="7">Glutamine synthetase adenylyl-L-tyrosine phosphorylase</fullName>
            <ecNumber evidence="7">2.7.7.89</ecNumber>
        </recommendedName>
        <alternativeName>
            <fullName evidence="7">Adenylyl removase</fullName>
            <shortName evidence="7">AR</shortName>
            <shortName evidence="7">AT-N</shortName>
        </alternativeName>
    </domain>
    <domain>
        <recommendedName>
            <fullName evidence="7">Glutamine synthetase adenylyl transferase</fullName>
            <ecNumber evidence="7">2.7.7.42</ecNumber>
        </recommendedName>
        <alternativeName>
            <fullName evidence="7">Adenylyl transferase</fullName>
            <shortName evidence="7">AT</shortName>
            <shortName evidence="7">AT-C</shortName>
        </alternativeName>
    </domain>
</protein>
<dbReference type="KEGG" id="zpl:ZBT109_2279"/>
<evidence type="ECO:0000256" key="6">
    <source>
        <dbReference type="ARBA" id="ARBA00023268"/>
    </source>
</evidence>
<organism evidence="10 11">
    <name type="scientific">Zymobacter palmae</name>
    <dbReference type="NCBI Taxonomy" id="33074"/>
    <lineage>
        <taxon>Bacteria</taxon>
        <taxon>Pseudomonadati</taxon>
        <taxon>Pseudomonadota</taxon>
        <taxon>Gammaproteobacteria</taxon>
        <taxon>Oceanospirillales</taxon>
        <taxon>Halomonadaceae</taxon>
        <taxon>Zymobacter group</taxon>
        <taxon>Zymobacter</taxon>
    </lineage>
</organism>
<evidence type="ECO:0000313" key="11">
    <source>
        <dbReference type="Proteomes" id="UP000267342"/>
    </source>
</evidence>
<dbReference type="SUPFAM" id="SSF81593">
    <property type="entry name" value="Nucleotidyltransferase substrate binding subunit/domain"/>
    <property type="match status" value="2"/>
</dbReference>
<dbReference type="GO" id="GO:0000820">
    <property type="term" value="P:regulation of glutamine family amino acid metabolic process"/>
    <property type="evidence" value="ECO:0007669"/>
    <property type="project" value="UniProtKB-UniRule"/>
</dbReference>
<dbReference type="GO" id="GO:0000287">
    <property type="term" value="F:magnesium ion binding"/>
    <property type="evidence" value="ECO:0007669"/>
    <property type="project" value="UniProtKB-UniRule"/>
</dbReference>
<dbReference type="GO" id="GO:0005524">
    <property type="term" value="F:ATP binding"/>
    <property type="evidence" value="ECO:0007669"/>
    <property type="project" value="UniProtKB-UniRule"/>
</dbReference>
<dbReference type="Pfam" id="PF03710">
    <property type="entry name" value="GlnE"/>
    <property type="match status" value="2"/>
</dbReference>
<comment type="cofactor">
    <cofactor evidence="7">
        <name>Mg(2+)</name>
        <dbReference type="ChEBI" id="CHEBI:18420"/>
    </cofactor>
</comment>
<feature type="domain" description="Glutamate-ammonia ligase adenylyltransferase repeated" evidence="8">
    <location>
        <begin position="50"/>
        <end position="287"/>
    </location>
</feature>
<evidence type="ECO:0000256" key="7">
    <source>
        <dbReference type="HAMAP-Rule" id="MF_00802"/>
    </source>
</evidence>
<dbReference type="Pfam" id="PF08335">
    <property type="entry name" value="GlnD_UR_UTase"/>
    <property type="match status" value="2"/>
</dbReference>